<feature type="chain" id="PRO_5039044070" evidence="1">
    <location>
        <begin position="21"/>
        <end position="558"/>
    </location>
</feature>
<evidence type="ECO:0000256" key="1">
    <source>
        <dbReference type="SAM" id="SignalP"/>
    </source>
</evidence>
<gene>
    <name evidence="2" type="ORF">H9828_06205</name>
</gene>
<feature type="signal peptide" evidence="1">
    <location>
        <begin position="1"/>
        <end position="20"/>
    </location>
</feature>
<dbReference type="EMBL" id="DXDA01000052">
    <property type="protein sequence ID" value="HIY68989.1"/>
    <property type="molecule type" value="Genomic_DNA"/>
</dbReference>
<name>A0A9D2CCJ3_9BACT</name>
<evidence type="ECO:0000313" key="2">
    <source>
        <dbReference type="EMBL" id="HIY68989.1"/>
    </source>
</evidence>
<proteinExistence type="predicted"/>
<accession>A0A9D2CCJ3</accession>
<dbReference type="InterPro" id="IPR032183">
    <property type="entry name" value="PKD-like"/>
</dbReference>
<evidence type="ECO:0000313" key="3">
    <source>
        <dbReference type="Proteomes" id="UP000886844"/>
    </source>
</evidence>
<keyword evidence="1" id="KW-0732">Signal</keyword>
<organism evidence="2 3">
    <name type="scientific">Candidatus Alistipes intestinigallinarum</name>
    <dbReference type="NCBI Taxonomy" id="2838440"/>
    <lineage>
        <taxon>Bacteria</taxon>
        <taxon>Pseudomonadati</taxon>
        <taxon>Bacteroidota</taxon>
        <taxon>Bacteroidia</taxon>
        <taxon>Bacteroidales</taxon>
        <taxon>Rikenellaceae</taxon>
        <taxon>Alistipes</taxon>
    </lineage>
</organism>
<reference evidence="2" key="2">
    <citation type="submission" date="2021-04" db="EMBL/GenBank/DDBJ databases">
        <authorList>
            <person name="Gilroy R."/>
        </authorList>
    </citation>
    <scope>NUCLEOTIDE SEQUENCE</scope>
    <source>
        <strain evidence="2">5134</strain>
    </source>
</reference>
<dbReference type="Pfam" id="PF16407">
    <property type="entry name" value="PKD_2"/>
    <property type="match status" value="1"/>
</dbReference>
<protein>
    <submittedName>
        <fullName evidence="2">Uncharacterized protein</fullName>
    </submittedName>
</protein>
<sequence length="558" mass="60999">MKRYVKLLTALLAGAFLATACYEDKGNYDYSTTGDDILVYRMDTMKNVRLTWSYDEEIVIEPGYKILHERVSESDLAYEWSIDGEVVSEERILEIDPLRVGRHAGSFTVIDTGHGIRYSTIFTLVITSSFAEGWVILSDDGGQSLLSFINLVDASTPGELVRDVYGDVNGEALGSDPRKIRLVAYDGQTPFYEWEVLQGSGSVSIDQATMAKVADINTEFIGGAAPEGFVPVDGFQRDGGSILLSEDGKVYQRDFSFYNDYPVAHSGKYGTTPVYFDGGMEITLMNGFDHFTNKSYGHIPFALLYDRQNNRLLSVYGFNVKGNIASEFGTFRAVRIPEASAVQPGDTDPESGLAFPDVAALGDYTVEKMGARVAFSTTGVATTATNILLLKGKTDGKYYLLSFDYKMNSETSVAITLNWFRAMPEVEGFGAESLFEVCVAGIETVFFTAGTNNNTLYAYDLLEGTAAAVYTAPAQITSLCPGVVAFPNVLESILPYVKTNYKDRMLLGTESGQLVLLDISEEAVTAGSTPEIATFSGLGKVVDMDFYVAKNPYGYFGF</sequence>
<dbReference type="Proteomes" id="UP000886844">
    <property type="component" value="Unassembled WGS sequence"/>
</dbReference>
<dbReference type="PROSITE" id="PS51257">
    <property type="entry name" value="PROKAR_LIPOPROTEIN"/>
    <property type="match status" value="1"/>
</dbReference>
<comment type="caution">
    <text evidence="2">The sequence shown here is derived from an EMBL/GenBank/DDBJ whole genome shotgun (WGS) entry which is preliminary data.</text>
</comment>
<reference evidence="2" key="1">
    <citation type="journal article" date="2021" name="PeerJ">
        <title>Extensive microbial diversity within the chicken gut microbiome revealed by metagenomics and culture.</title>
        <authorList>
            <person name="Gilroy R."/>
            <person name="Ravi A."/>
            <person name="Getino M."/>
            <person name="Pursley I."/>
            <person name="Horton D.L."/>
            <person name="Alikhan N.F."/>
            <person name="Baker D."/>
            <person name="Gharbi K."/>
            <person name="Hall N."/>
            <person name="Watson M."/>
            <person name="Adriaenssens E.M."/>
            <person name="Foster-Nyarko E."/>
            <person name="Jarju S."/>
            <person name="Secka A."/>
            <person name="Antonio M."/>
            <person name="Oren A."/>
            <person name="Chaudhuri R.R."/>
            <person name="La Ragione R."/>
            <person name="Hildebrand F."/>
            <person name="Pallen M.J."/>
        </authorList>
    </citation>
    <scope>NUCLEOTIDE SEQUENCE</scope>
    <source>
        <strain evidence="2">5134</strain>
    </source>
</reference>
<dbReference type="AlphaFoldDB" id="A0A9D2CCJ3"/>